<evidence type="ECO:0000313" key="2">
    <source>
        <dbReference type="Proteomes" id="UP001177023"/>
    </source>
</evidence>
<dbReference type="EMBL" id="CATQJA010002641">
    <property type="protein sequence ID" value="CAJ0575981.1"/>
    <property type="molecule type" value="Genomic_DNA"/>
</dbReference>
<dbReference type="AlphaFoldDB" id="A0AA36CVC4"/>
<feature type="non-terminal residue" evidence="1">
    <location>
        <position position="1"/>
    </location>
</feature>
<keyword evidence="2" id="KW-1185">Reference proteome</keyword>
<dbReference type="Proteomes" id="UP001177023">
    <property type="component" value="Unassembled WGS sequence"/>
</dbReference>
<protein>
    <submittedName>
        <fullName evidence="1">Uncharacterized protein</fullName>
    </submittedName>
</protein>
<name>A0AA36CVC4_9BILA</name>
<reference evidence="1" key="1">
    <citation type="submission" date="2023-06" db="EMBL/GenBank/DDBJ databases">
        <authorList>
            <person name="Delattre M."/>
        </authorList>
    </citation>
    <scope>NUCLEOTIDE SEQUENCE</scope>
    <source>
        <strain evidence="1">AF72</strain>
    </source>
</reference>
<accession>A0AA36CVC4</accession>
<gene>
    <name evidence="1" type="ORF">MSPICULIGERA_LOCUS14281</name>
</gene>
<sequence>MNACLGTGKRLKRIKMRSARSYTTIHPTLHDIYGQYDTTMDNTQTRDTKEESNIKMEQLWKSTFWENSNFLALIDTSKASRRLE</sequence>
<comment type="caution">
    <text evidence="1">The sequence shown here is derived from an EMBL/GenBank/DDBJ whole genome shotgun (WGS) entry which is preliminary data.</text>
</comment>
<proteinExistence type="predicted"/>
<organism evidence="1 2">
    <name type="scientific">Mesorhabditis spiculigera</name>
    <dbReference type="NCBI Taxonomy" id="96644"/>
    <lineage>
        <taxon>Eukaryota</taxon>
        <taxon>Metazoa</taxon>
        <taxon>Ecdysozoa</taxon>
        <taxon>Nematoda</taxon>
        <taxon>Chromadorea</taxon>
        <taxon>Rhabditida</taxon>
        <taxon>Rhabditina</taxon>
        <taxon>Rhabditomorpha</taxon>
        <taxon>Rhabditoidea</taxon>
        <taxon>Rhabditidae</taxon>
        <taxon>Mesorhabditinae</taxon>
        <taxon>Mesorhabditis</taxon>
    </lineage>
</organism>
<evidence type="ECO:0000313" key="1">
    <source>
        <dbReference type="EMBL" id="CAJ0575981.1"/>
    </source>
</evidence>